<dbReference type="GO" id="GO:0006313">
    <property type="term" value="P:DNA transposition"/>
    <property type="evidence" value="ECO:0007669"/>
    <property type="project" value="InterPro"/>
</dbReference>
<dbReference type="Gene3D" id="3.30.420.10">
    <property type="entry name" value="Ribonuclease H-like superfamily/Ribonuclease H"/>
    <property type="match status" value="1"/>
</dbReference>
<comment type="caution">
    <text evidence="2">The sequence shown here is derived from an EMBL/GenBank/DDBJ whole genome shotgun (WGS) entry which is preliminary data.</text>
</comment>
<feature type="domain" description="Transposase Tc1-like" evidence="1">
    <location>
        <begin position="32"/>
        <end position="84"/>
    </location>
</feature>
<evidence type="ECO:0000313" key="2">
    <source>
        <dbReference type="EMBL" id="GES73252.1"/>
    </source>
</evidence>
<dbReference type="GO" id="GO:0015074">
    <property type="term" value="P:DNA integration"/>
    <property type="evidence" value="ECO:0007669"/>
    <property type="project" value="InterPro"/>
</dbReference>
<dbReference type="InterPro" id="IPR036397">
    <property type="entry name" value="RNaseH_sf"/>
</dbReference>
<organism evidence="2 3">
    <name type="scientific">Rhizophagus clarus</name>
    <dbReference type="NCBI Taxonomy" id="94130"/>
    <lineage>
        <taxon>Eukaryota</taxon>
        <taxon>Fungi</taxon>
        <taxon>Fungi incertae sedis</taxon>
        <taxon>Mucoromycota</taxon>
        <taxon>Glomeromycotina</taxon>
        <taxon>Glomeromycetes</taxon>
        <taxon>Glomerales</taxon>
        <taxon>Glomeraceae</taxon>
        <taxon>Rhizophagus</taxon>
    </lineage>
</organism>
<proteinExistence type="predicted"/>
<dbReference type="EMBL" id="BLAL01000005">
    <property type="protein sequence ID" value="GES73252.1"/>
    <property type="molecule type" value="Genomic_DNA"/>
</dbReference>
<reference evidence="2" key="1">
    <citation type="submission" date="2019-10" db="EMBL/GenBank/DDBJ databases">
        <title>Conservation and host-specific expression of non-tandemly repeated heterogenous ribosome RNA gene in arbuscular mycorrhizal fungi.</title>
        <authorList>
            <person name="Maeda T."/>
            <person name="Kobayashi Y."/>
            <person name="Nakagawa T."/>
            <person name="Ezawa T."/>
            <person name="Yamaguchi K."/>
            <person name="Bino T."/>
            <person name="Nishimoto Y."/>
            <person name="Shigenobu S."/>
            <person name="Kawaguchi M."/>
        </authorList>
    </citation>
    <scope>NUCLEOTIDE SEQUENCE</scope>
    <source>
        <strain evidence="2">HR1</strain>
    </source>
</reference>
<protein>
    <submittedName>
        <fullName evidence="2">Uncharacterized protein LOC100213664</fullName>
    </submittedName>
</protein>
<sequence length="192" mass="22555">MPSNKLTLQRETILFYWNNGTCSPKEIHRLTARKLTQDNINMSYKTVGRRLHELGYKNSLPIGTPMLTAIQKEKRVEWAQNHLNDSWEKTLFTMKLPSSYSEIPLNIGKTSLFCFTQIMNAEFYVEILQNHIPEVRRMLGRRWRFQQDNDRKHTSRRAKEFLQENVPKFSSGHQTALILILLKIYGVLSSIT</sequence>
<dbReference type="Proteomes" id="UP000615446">
    <property type="component" value="Unassembled WGS sequence"/>
</dbReference>
<dbReference type="AlphaFoldDB" id="A0A8H3QBW3"/>
<dbReference type="Pfam" id="PF01498">
    <property type="entry name" value="HTH_Tnp_Tc3_2"/>
    <property type="match status" value="1"/>
</dbReference>
<evidence type="ECO:0000259" key="1">
    <source>
        <dbReference type="Pfam" id="PF01498"/>
    </source>
</evidence>
<dbReference type="GO" id="GO:0003677">
    <property type="term" value="F:DNA binding"/>
    <property type="evidence" value="ECO:0007669"/>
    <property type="project" value="InterPro"/>
</dbReference>
<dbReference type="OrthoDB" id="2416077at2759"/>
<name>A0A8H3QBW3_9GLOM</name>
<dbReference type="InterPro" id="IPR002492">
    <property type="entry name" value="Transposase_Tc1-like"/>
</dbReference>
<evidence type="ECO:0000313" key="3">
    <source>
        <dbReference type="Proteomes" id="UP000615446"/>
    </source>
</evidence>
<gene>
    <name evidence="2" type="ORF">RCL2_000079400</name>
</gene>
<accession>A0A8H3QBW3</accession>